<feature type="region of interest" description="Disordered" evidence="1">
    <location>
        <begin position="574"/>
        <end position="596"/>
    </location>
</feature>
<dbReference type="Proteomes" id="UP001530377">
    <property type="component" value="Unassembled WGS sequence"/>
</dbReference>
<gene>
    <name evidence="3" type="ORF">ACHAXA_005987</name>
</gene>
<reference evidence="3 4" key="1">
    <citation type="submission" date="2024-10" db="EMBL/GenBank/DDBJ databases">
        <title>Updated reference genomes for cyclostephanoid diatoms.</title>
        <authorList>
            <person name="Roberts W.R."/>
            <person name="Alverson A.J."/>
        </authorList>
    </citation>
    <scope>NUCLEOTIDE SEQUENCE [LARGE SCALE GENOMIC DNA]</scope>
    <source>
        <strain evidence="3 4">AJA228-03</strain>
    </source>
</reference>
<evidence type="ECO:0000256" key="1">
    <source>
        <dbReference type="SAM" id="MobiDB-lite"/>
    </source>
</evidence>
<feature type="transmembrane region" description="Helical" evidence="2">
    <location>
        <begin position="12"/>
        <end position="32"/>
    </location>
</feature>
<feature type="region of interest" description="Disordered" evidence="1">
    <location>
        <begin position="40"/>
        <end position="85"/>
    </location>
</feature>
<evidence type="ECO:0000313" key="3">
    <source>
        <dbReference type="EMBL" id="KAL3826907.1"/>
    </source>
</evidence>
<dbReference type="EMBL" id="JALLPB020000011">
    <property type="protein sequence ID" value="KAL3826907.1"/>
    <property type="molecule type" value="Genomic_DNA"/>
</dbReference>
<name>A0ABD3SQM8_9STRA</name>
<protein>
    <submittedName>
        <fullName evidence="3">Uncharacterized protein</fullName>
    </submittedName>
</protein>
<keyword evidence="2" id="KW-0472">Membrane</keyword>
<feature type="region of interest" description="Disordered" evidence="1">
    <location>
        <begin position="99"/>
        <end position="120"/>
    </location>
</feature>
<proteinExistence type="predicted"/>
<evidence type="ECO:0000256" key="2">
    <source>
        <dbReference type="SAM" id="Phobius"/>
    </source>
</evidence>
<keyword evidence="2" id="KW-0812">Transmembrane</keyword>
<evidence type="ECO:0000313" key="4">
    <source>
        <dbReference type="Proteomes" id="UP001530377"/>
    </source>
</evidence>
<dbReference type="AlphaFoldDB" id="A0ABD3SQM8"/>
<dbReference type="PANTHER" id="PTHR37494:SF1">
    <property type="entry name" value="STAPHYLOCOCCUS AUREUS SURFACE PROTEIN A"/>
    <property type="match status" value="1"/>
</dbReference>
<organism evidence="3 4">
    <name type="scientific">Cyclostephanos tholiformis</name>
    <dbReference type="NCBI Taxonomy" id="382380"/>
    <lineage>
        <taxon>Eukaryota</taxon>
        <taxon>Sar</taxon>
        <taxon>Stramenopiles</taxon>
        <taxon>Ochrophyta</taxon>
        <taxon>Bacillariophyta</taxon>
        <taxon>Coscinodiscophyceae</taxon>
        <taxon>Thalassiosirophycidae</taxon>
        <taxon>Stephanodiscales</taxon>
        <taxon>Stephanodiscaceae</taxon>
        <taxon>Cyclostephanos</taxon>
    </lineage>
</organism>
<sequence>MPRCPIGPAMAVLSTMLVANLLALGVHVWRFLPPPDIIYDDDHRPRGHGKHQRRERDGRISSRLGAESPMTTASGGGSSSTSSSVARVVHDSAICRASMSRMESTNRTAGRPSSSISSSSSFDRYDAVSIMLDCMVDDGRGAYGVSHMLPSIPIRRRMIPENDRVVDGRVIPRQRYVVPSDAAWNLTYFLESRVRPDEEDRPLYLYNPMLLPLDPRHVGDTILDDLLGKDDDDDEDLSPPAYVAVYRVSNFGNCHGPGRGRPGTYRNYLGLTLLDAHLNIVRGRRKERRDIDDGRDAYYSTDVVIDLNRHFFPRGGGETPGQIMEDCQLIAAPSPSSSGGGGGTVGNVRANGLVLLCNNHAMRVRLERASRPPPSGGMILENTYGSGLRLTVLEEPRIITMGGKRMLNWKNLHYFRADSTMTGGEDGVASAAAAGGGGGDGDGYLEIWPGGPHETIRVDLANYNGTIVRSSGPEPRESFVAVDGDRPLLTPRDRGSACCVSIRWQDGDDSSSNVGGGRRLLMGFSHRKTRNDGKARLAGTGYNYVSRVYAFEPTPPFDIVARSGFFCLGFAPAKRSDDAPTSMSRSSDERSRAVPHPWNYESNASDNEQVWGAANNYKLKINGTVYDNCPAIHFVTGLADKMGDEEETVIISYGVNDCYPRMIEVPKRFLVSLLKQPPKQ</sequence>
<keyword evidence="2" id="KW-1133">Transmembrane helix</keyword>
<keyword evidence="4" id="KW-1185">Reference proteome</keyword>
<feature type="compositionally biased region" description="Polar residues" evidence="1">
    <location>
        <begin position="101"/>
        <end position="112"/>
    </location>
</feature>
<accession>A0ABD3SQM8</accession>
<comment type="caution">
    <text evidence="3">The sequence shown here is derived from an EMBL/GenBank/DDBJ whole genome shotgun (WGS) entry which is preliminary data.</text>
</comment>
<dbReference type="PANTHER" id="PTHR37494">
    <property type="entry name" value="HEMAGGLUTININ"/>
    <property type="match status" value="1"/>
</dbReference>